<keyword evidence="4" id="KW-1185">Reference proteome</keyword>
<dbReference type="SUPFAM" id="SSF48452">
    <property type="entry name" value="TPR-like"/>
    <property type="match status" value="1"/>
</dbReference>
<keyword evidence="2" id="KW-0472">Membrane</keyword>
<dbReference type="Gene3D" id="1.25.40.10">
    <property type="entry name" value="Tetratricopeptide repeat domain"/>
    <property type="match status" value="1"/>
</dbReference>
<name>A0A1C4CCG9_9BACT</name>
<evidence type="ECO:0000313" key="4">
    <source>
        <dbReference type="Proteomes" id="UP000242818"/>
    </source>
</evidence>
<feature type="transmembrane region" description="Helical" evidence="2">
    <location>
        <begin position="106"/>
        <end position="125"/>
    </location>
</feature>
<proteinExistence type="predicted"/>
<dbReference type="EMBL" id="FMAR01000004">
    <property type="protein sequence ID" value="SCC16821.1"/>
    <property type="molecule type" value="Genomic_DNA"/>
</dbReference>
<evidence type="ECO:0000256" key="1">
    <source>
        <dbReference type="SAM" id="MobiDB-lite"/>
    </source>
</evidence>
<feature type="region of interest" description="Disordered" evidence="1">
    <location>
        <begin position="205"/>
        <end position="295"/>
    </location>
</feature>
<dbReference type="AlphaFoldDB" id="A0A1C4CCG9"/>
<feature type="compositionally biased region" description="Basic and acidic residues" evidence="1">
    <location>
        <begin position="235"/>
        <end position="285"/>
    </location>
</feature>
<gene>
    <name evidence="3" type="ORF">GA0116948_10461</name>
</gene>
<dbReference type="Proteomes" id="UP000242818">
    <property type="component" value="Unassembled WGS sequence"/>
</dbReference>
<dbReference type="RefSeq" id="WP_089710649.1">
    <property type="nucleotide sequence ID" value="NZ_FMAR01000004.1"/>
</dbReference>
<dbReference type="Pfam" id="PF13174">
    <property type="entry name" value="TPR_6"/>
    <property type="match status" value="1"/>
</dbReference>
<evidence type="ECO:0000256" key="2">
    <source>
        <dbReference type="SAM" id="Phobius"/>
    </source>
</evidence>
<sequence length="377" mass="42164">MASNVPANPKLLRIFTPVRCLNRDQMPRYIEGKLTDLEKHLVEQHLVDCDLCNEALRILENDTHRGRYNTLVTQLQQYIRINIKPASQVKKKETAIRKERNRESMLAIFWMIAFILLIAGGIYVYNGFQREQLQTAGLPPDRSSTAIPANTATDLQHPSARHSDTIAQAGATPILASVTTQANAMQPSTPARHTDSVRKAAIPLAIPQHKDSASAPIKKTTDSTAKAPLLTKAPDSSKKITDDKKEEDKKPEPKKPEPKKEEPKKEEPKKNETTKPEATKKKDDTPPSNSLDEFMYKAARVSQQDGDLNEAIARYKNIVNSSSPKYVELATYQIAQCYKAQGHHSKAKRMFKEVIKMNGSMKTQAQQAIDSDKSDAD</sequence>
<dbReference type="InterPro" id="IPR011990">
    <property type="entry name" value="TPR-like_helical_dom_sf"/>
</dbReference>
<organism evidence="3 4">
    <name type="scientific">Chitinophaga costaii</name>
    <dbReference type="NCBI Taxonomy" id="1335309"/>
    <lineage>
        <taxon>Bacteria</taxon>
        <taxon>Pseudomonadati</taxon>
        <taxon>Bacteroidota</taxon>
        <taxon>Chitinophagia</taxon>
        <taxon>Chitinophagales</taxon>
        <taxon>Chitinophagaceae</taxon>
        <taxon>Chitinophaga</taxon>
    </lineage>
</organism>
<accession>A0A1C4CCG9</accession>
<reference evidence="3 4" key="1">
    <citation type="submission" date="2016-08" db="EMBL/GenBank/DDBJ databases">
        <authorList>
            <person name="Seilhamer J.J."/>
        </authorList>
    </citation>
    <scope>NUCLEOTIDE SEQUENCE [LARGE SCALE GENOMIC DNA]</scope>
    <source>
        <strain evidence="3 4">A37T2</strain>
    </source>
</reference>
<keyword evidence="2" id="KW-0812">Transmembrane</keyword>
<dbReference type="InterPro" id="IPR019734">
    <property type="entry name" value="TPR_rpt"/>
</dbReference>
<dbReference type="STRING" id="1335309.GA0116948_10461"/>
<evidence type="ECO:0000313" key="3">
    <source>
        <dbReference type="EMBL" id="SCC16821.1"/>
    </source>
</evidence>
<keyword evidence="2" id="KW-1133">Transmembrane helix</keyword>
<protein>
    <submittedName>
        <fullName evidence="3">Tetratricopeptide repeat-containing protein</fullName>
    </submittedName>
</protein>
<dbReference type="OrthoDB" id="654035at2"/>